<dbReference type="HOGENOM" id="CLU_830058_0_0_1"/>
<evidence type="ECO:0000256" key="1">
    <source>
        <dbReference type="SAM" id="MobiDB-lite"/>
    </source>
</evidence>
<dbReference type="EMBL" id="FR824046">
    <property type="protein sequence ID" value="CCA13926.1"/>
    <property type="molecule type" value="Genomic_DNA"/>
</dbReference>
<name>F0VYR2_9STRA</name>
<reference evidence="2" key="1">
    <citation type="journal article" date="2011" name="PLoS Biol.">
        <title>Gene gain and loss during evolution of obligate parasitism in the white rust pathogen of Arabidopsis thaliana.</title>
        <authorList>
            <person name="Kemen E."/>
            <person name="Gardiner A."/>
            <person name="Schultz-Larsen T."/>
            <person name="Kemen A.C."/>
            <person name="Balmuth A.L."/>
            <person name="Robert-Seilaniantz A."/>
            <person name="Bailey K."/>
            <person name="Holub E."/>
            <person name="Studholme D.J."/>
            <person name="Maclean D."/>
            <person name="Jones J.D."/>
        </authorList>
    </citation>
    <scope>NUCLEOTIDE SEQUENCE</scope>
</reference>
<feature type="region of interest" description="Disordered" evidence="1">
    <location>
        <begin position="206"/>
        <end position="335"/>
    </location>
</feature>
<feature type="compositionally biased region" description="Polar residues" evidence="1">
    <location>
        <begin position="290"/>
        <end position="301"/>
    </location>
</feature>
<protein>
    <submittedName>
        <fullName evidence="2">Uncharacterized protein AlNc14C1G64</fullName>
    </submittedName>
</protein>
<gene>
    <name evidence="2" type="primary">AlNc14C1G64</name>
    <name evidence="2" type="ORF">ALNC14_000690</name>
</gene>
<dbReference type="AlphaFoldDB" id="F0VYR2"/>
<evidence type="ECO:0000313" key="2">
    <source>
        <dbReference type="EMBL" id="CCA13926.1"/>
    </source>
</evidence>
<sequence length="335" mass="36184">MRRKQDSMTGALKTFSKVWLVLNALHMPTITGHGFVSKPLQVALAGCMNTDFQAEVDYSELDPAFDGFAYTTPKGNAEFFNKNFKNTKWKTIGELTDTVVKGCPCCDIDAKPYDVSDLDYFTYQNNEYKVGFIESHHGPCSATIDGVEQFYDETCSVSFPGNPAQMNISYKSCEAEKCIFTFYHVALHGVKVQFYKKCVAITLGGKGKTNSDSKKAPETRNPTKEEPSPNSPPAQVSPAPKVKAPEPSKQNSTPPPVEPAPSPPSPEPTPTPPLYANPPNPASNAKQDDTPQGTSGKTSEPSPRDGATNPVSSNPPSPAPDVSRKGGSLKCSLKN</sequence>
<feature type="compositionally biased region" description="Pro residues" evidence="1">
    <location>
        <begin position="253"/>
        <end position="281"/>
    </location>
</feature>
<dbReference type="PRINTS" id="PR01217">
    <property type="entry name" value="PRICHEXTENSN"/>
</dbReference>
<proteinExistence type="predicted"/>
<reference evidence="2" key="2">
    <citation type="submission" date="2011-02" db="EMBL/GenBank/DDBJ databases">
        <authorList>
            <person name="MacLean D."/>
        </authorList>
    </citation>
    <scope>NUCLEOTIDE SEQUENCE</scope>
</reference>
<accession>F0VYR2</accession>
<organism evidence="2">
    <name type="scientific">Albugo laibachii Nc14</name>
    <dbReference type="NCBI Taxonomy" id="890382"/>
    <lineage>
        <taxon>Eukaryota</taxon>
        <taxon>Sar</taxon>
        <taxon>Stramenopiles</taxon>
        <taxon>Oomycota</taxon>
        <taxon>Peronosporomycetes</taxon>
        <taxon>Albuginales</taxon>
        <taxon>Albuginaceae</taxon>
        <taxon>Albugo</taxon>
    </lineage>
</organism>
<feature type="compositionally biased region" description="Basic and acidic residues" evidence="1">
    <location>
        <begin position="209"/>
        <end position="227"/>
    </location>
</feature>